<sequence>MVVSAEVAVNRVHPVHLYLSEIPNIATVGGGR</sequence>
<protein>
    <submittedName>
        <fullName evidence="1">Uncharacterized protein</fullName>
    </submittedName>
</protein>
<evidence type="ECO:0000313" key="2">
    <source>
        <dbReference type="Proteomes" id="UP001549320"/>
    </source>
</evidence>
<proteinExistence type="predicted"/>
<dbReference type="Proteomes" id="UP001549320">
    <property type="component" value="Unassembled WGS sequence"/>
</dbReference>
<gene>
    <name evidence="1" type="ORF">ABIE13_005113</name>
</gene>
<evidence type="ECO:0000313" key="1">
    <source>
        <dbReference type="EMBL" id="MET4579975.1"/>
    </source>
</evidence>
<dbReference type="EMBL" id="JBEPSH010000013">
    <property type="protein sequence ID" value="MET4579975.1"/>
    <property type="molecule type" value="Genomic_DNA"/>
</dbReference>
<organism evidence="1 2">
    <name type="scientific">Ottowia thiooxydans</name>
    <dbReference type="NCBI Taxonomy" id="219182"/>
    <lineage>
        <taxon>Bacteria</taxon>
        <taxon>Pseudomonadati</taxon>
        <taxon>Pseudomonadota</taxon>
        <taxon>Betaproteobacteria</taxon>
        <taxon>Burkholderiales</taxon>
        <taxon>Comamonadaceae</taxon>
        <taxon>Ottowia</taxon>
    </lineage>
</organism>
<name>A0ABV2QHD0_9BURK</name>
<reference evidence="1 2" key="1">
    <citation type="submission" date="2024-06" db="EMBL/GenBank/DDBJ databases">
        <title>Sorghum-associated microbial communities from plants grown in Nebraska, USA.</title>
        <authorList>
            <person name="Schachtman D."/>
        </authorList>
    </citation>
    <scope>NUCLEOTIDE SEQUENCE [LARGE SCALE GENOMIC DNA]</scope>
    <source>
        <strain evidence="1 2">2709</strain>
    </source>
</reference>
<keyword evidence="2" id="KW-1185">Reference proteome</keyword>
<accession>A0ABV2QHD0</accession>
<comment type="caution">
    <text evidence="1">The sequence shown here is derived from an EMBL/GenBank/DDBJ whole genome shotgun (WGS) entry which is preliminary data.</text>
</comment>